<gene>
    <name evidence="2" type="ORF">LEL_07017</name>
</gene>
<evidence type="ECO:0000313" key="3">
    <source>
        <dbReference type="Proteomes" id="UP000076881"/>
    </source>
</evidence>
<feature type="compositionally biased region" description="Basic and acidic residues" evidence="1">
    <location>
        <begin position="384"/>
        <end position="396"/>
    </location>
</feature>
<sequence>MSRQPRNTSTATPASSTRMNEYFVPRDGIDREVISADICRYLGNDALVRPGHYEVRSPRQTVQTASFTNVAQNPQSGQTVQGYYITAYRNLTTAMIEDLKADSARWDSERRSQTSRNTPGGIQGSRDGPNYAGAQSSNSHAVQYRYSETHQSRQHHGPTEHPPFQQQQQQQQDHFNSRDSFETAKYPGSGAPGYTGATGHFPQQQTYAQTTPGPSYGNYQQGPSGANPDPRYPSPANQPGLMNPGFQAPQEVPYVNTGAHMTPRYPPNDGFSGPRGGSSGPGPQQSMYSTSGPPQQGYPQHSGAPYQYSNQGPHPGSGQQYSSSIQPQDPFYGRASPAGPPPQPGYGAQGQQQQPQQQQYEETPLSRSSAAPSSPKPPSGANKRRNDQDSDRNSVERHHRPPPPRR</sequence>
<accession>A0A162N3N8</accession>
<feature type="compositionally biased region" description="Polar residues" evidence="1">
    <location>
        <begin position="201"/>
        <end position="224"/>
    </location>
</feature>
<dbReference type="Proteomes" id="UP000076881">
    <property type="component" value="Unassembled WGS sequence"/>
</dbReference>
<reference evidence="2 3" key="1">
    <citation type="journal article" date="2016" name="Genome Biol. Evol.">
        <title>Divergent and convergent evolution of fungal pathogenicity.</title>
        <authorList>
            <person name="Shang Y."/>
            <person name="Xiao G."/>
            <person name="Zheng P."/>
            <person name="Cen K."/>
            <person name="Zhan S."/>
            <person name="Wang C."/>
        </authorList>
    </citation>
    <scope>NUCLEOTIDE SEQUENCE [LARGE SCALE GENOMIC DNA]</scope>
    <source>
        <strain evidence="2 3">RCEF 1005</strain>
    </source>
</reference>
<evidence type="ECO:0000256" key="1">
    <source>
        <dbReference type="SAM" id="MobiDB-lite"/>
    </source>
</evidence>
<feature type="compositionally biased region" description="Polar residues" evidence="1">
    <location>
        <begin position="307"/>
        <end position="327"/>
    </location>
</feature>
<feature type="compositionally biased region" description="Polar residues" evidence="1">
    <location>
        <begin position="284"/>
        <end position="299"/>
    </location>
</feature>
<dbReference type="STRING" id="1081108.A0A162N3N8"/>
<proteinExistence type="predicted"/>
<dbReference type="OrthoDB" id="4146887at2759"/>
<dbReference type="AlphaFoldDB" id="A0A162N3N8"/>
<feature type="compositionally biased region" description="Basic residues" evidence="1">
    <location>
        <begin position="397"/>
        <end position="406"/>
    </location>
</feature>
<feature type="compositionally biased region" description="Low complexity" evidence="1">
    <location>
        <begin position="345"/>
        <end position="373"/>
    </location>
</feature>
<evidence type="ECO:0000313" key="2">
    <source>
        <dbReference type="EMBL" id="OAA75029.1"/>
    </source>
</evidence>
<comment type="caution">
    <text evidence="2">The sequence shown here is derived from an EMBL/GenBank/DDBJ whole genome shotgun (WGS) entry which is preliminary data.</text>
</comment>
<name>A0A162N3N8_CORDF</name>
<keyword evidence="3" id="KW-1185">Reference proteome</keyword>
<organism evidence="2 3">
    <name type="scientific">Akanthomyces lecanii RCEF 1005</name>
    <dbReference type="NCBI Taxonomy" id="1081108"/>
    <lineage>
        <taxon>Eukaryota</taxon>
        <taxon>Fungi</taxon>
        <taxon>Dikarya</taxon>
        <taxon>Ascomycota</taxon>
        <taxon>Pezizomycotina</taxon>
        <taxon>Sordariomycetes</taxon>
        <taxon>Hypocreomycetidae</taxon>
        <taxon>Hypocreales</taxon>
        <taxon>Cordycipitaceae</taxon>
        <taxon>Akanthomyces</taxon>
        <taxon>Cordyceps confragosa</taxon>
    </lineage>
</organism>
<feature type="region of interest" description="Disordered" evidence="1">
    <location>
        <begin position="103"/>
        <end position="406"/>
    </location>
</feature>
<dbReference type="EMBL" id="AZHF01000005">
    <property type="protein sequence ID" value="OAA75029.1"/>
    <property type="molecule type" value="Genomic_DNA"/>
</dbReference>
<protein>
    <submittedName>
        <fullName evidence="2">Transcription factor RfeG</fullName>
    </submittedName>
</protein>
<dbReference type="PANTHER" id="PTHR39609">
    <property type="entry name" value="RFEG-RELATED"/>
    <property type="match status" value="1"/>
</dbReference>
<feature type="compositionally biased region" description="Basic and acidic residues" evidence="1">
    <location>
        <begin position="103"/>
        <end position="112"/>
    </location>
</feature>
<dbReference type="PANTHER" id="PTHR39609:SF1">
    <property type="entry name" value="RFEG"/>
    <property type="match status" value="1"/>
</dbReference>